<gene>
    <name evidence="3" type="ORF">C0J50_18821</name>
</gene>
<feature type="region of interest" description="Disordered" evidence="2">
    <location>
        <begin position="250"/>
        <end position="273"/>
    </location>
</feature>
<evidence type="ECO:0000313" key="4">
    <source>
        <dbReference type="Proteomes" id="UP001205998"/>
    </source>
</evidence>
<dbReference type="Proteomes" id="UP001205998">
    <property type="component" value="Unassembled WGS sequence"/>
</dbReference>
<name>A0AAD5FN28_SILAS</name>
<proteinExistence type="predicted"/>
<accession>A0AAD5FN28</accession>
<dbReference type="EMBL" id="MU551630">
    <property type="protein sequence ID" value="KAI5621764.1"/>
    <property type="molecule type" value="Genomic_DNA"/>
</dbReference>
<reference evidence="3" key="1">
    <citation type="submission" date="2018-07" db="EMBL/GenBank/DDBJ databases">
        <title>Comparative genomics of catfishes provides insights into carnivory and benthic adaptation.</title>
        <authorList>
            <person name="Zhang Y."/>
            <person name="Wang D."/>
            <person name="Peng Z."/>
            <person name="Zheng S."/>
            <person name="Shao F."/>
            <person name="Tao W."/>
        </authorList>
    </citation>
    <scope>NUCLEOTIDE SEQUENCE</scope>
    <source>
        <strain evidence="3">Chongqing</strain>
    </source>
</reference>
<organism evidence="3 4">
    <name type="scientific">Silurus asotus</name>
    <name type="common">Amur catfish</name>
    <name type="synonym">Parasilurus asotus</name>
    <dbReference type="NCBI Taxonomy" id="30991"/>
    <lineage>
        <taxon>Eukaryota</taxon>
        <taxon>Metazoa</taxon>
        <taxon>Chordata</taxon>
        <taxon>Craniata</taxon>
        <taxon>Vertebrata</taxon>
        <taxon>Euteleostomi</taxon>
        <taxon>Actinopterygii</taxon>
        <taxon>Neopterygii</taxon>
        <taxon>Teleostei</taxon>
        <taxon>Ostariophysi</taxon>
        <taxon>Siluriformes</taxon>
        <taxon>Siluridae</taxon>
        <taxon>Silurus</taxon>
    </lineage>
</organism>
<comment type="caution">
    <text evidence="3">The sequence shown here is derived from an EMBL/GenBank/DDBJ whole genome shotgun (WGS) entry which is preliminary data.</text>
</comment>
<feature type="coiled-coil region" evidence="1">
    <location>
        <begin position="147"/>
        <end position="181"/>
    </location>
</feature>
<evidence type="ECO:0000256" key="2">
    <source>
        <dbReference type="SAM" id="MobiDB-lite"/>
    </source>
</evidence>
<keyword evidence="1" id="KW-0175">Coiled coil</keyword>
<sequence length="273" mass="32746">MAQLHRLRRSSSRVLFERVGELFRPFRKEDRDVKELSDKLEDLIKLIVKCREKVEELEETNSVQLQNISELRATLRKHRKLFRTIDSERETWIREREELEDRVAQLEDILEIESLKWEVENEKIYRDLQKAVPKQNLSIIKETWKLCEKNKMILEEEKDKKTEAQEQLQKAALQVANLHAALRQQGVEVNKIRLEKLKRNALQQIIISNLKDNMMRCEKDKISAVRAKESVMKEYEQLEKRVAELEAELAHEQEKRKREKHKISSELWEGQEQ</sequence>
<evidence type="ECO:0000256" key="1">
    <source>
        <dbReference type="SAM" id="Coils"/>
    </source>
</evidence>
<dbReference type="AlphaFoldDB" id="A0AAD5FN28"/>
<evidence type="ECO:0000313" key="3">
    <source>
        <dbReference type="EMBL" id="KAI5621764.1"/>
    </source>
</evidence>
<keyword evidence="4" id="KW-1185">Reference proteome</keyword>
<feature type="coiled-coil region" evidence="1">
    <location>
        <begin position="26"/>
        <end position="116"/>
    </location>
</feature>
<protein>
    <submittedName>
        <fullName evidence="3">Uncharacterized protein</fullName>
    </submittedName>
</protein>